<dbReference type="GO" id="GO:0003677">
    <property type="term" value="F:DNA binding"/>
    <property type="evidence" value="ECO:0007669"/>
    <property type="project" value="UniProtKB-KW"/>
</dbReference>
<dbReference type="Proteomes" id="UP000253215">
    <property type="component" value="Unassembled WGS sequence"/>
</dbReference>
<comment type="caution">
    <text evidence="6">The sequence shown here is derived from an EMBL/GenBank/DDBJ whole genome shotgun (WGS) entry which is preliminary data.</text>
</comment>
<keyword evidence="4" id="KW-0804">Transcription</keyword>
<dbReference type="InterPro" id="IPR036390">
    <property type="entry name" value="WH_DNA-bd_sf"/>
</dbReference>
<gene>
    <name evidence="6" type="ORF">CAC02_04200</name>
</gene>
<evidence type="ECO:0000259" key="5">
    <source>
        <dbReference type="PROSITE" id="PS50931"/>
    </source>
</evidence>
<keyword evidence="2" id="KW-0805">Transcription regulation</keyword>
<proteinExistence type="inferred from homology"/>
<dbReference type="InterPro" id="IPR050950">
    <property type="entry name" value="HTH-type_LysR_regulators"/>
</dbReference>
<dbReference type="PANTHER" id="PTHR30419:SF8">
    <property type="entry name" value="NITROGEN ASSIMILATION TRANSCRIPTIONAL ACTIVATOR-RELATED"/>
    <property type="match status" value="1"/>
</dbReference>
<dbReference type="AlphaFoldDB" id="A0A368UEC7"/>
<dbReference type="FunFam" id="1.10.10.10:FF:000001">
    <property type="entry name" value="LysR family transcriptional regulator"/>
    <property type="match status" value="1"/>
</dbReference>
<dbReference type="GO" id="GO:0005829">
    <property type="term" value="C:cytosol"/>
    <property type="evidence" value="ECO:0007669"/>
    <property type="project" value="TreeGrafter"/>
</dbReference>
<dbReference type="InterPro" id="IPR000847">
    <property type="entry name" value="LysR_HTH_N"/>
</dbReference>
<evidence type="ECO:0000313" key="6">
    <source>
        <dbReference type="EMBL" id="RCW17241.1"/>
    </source>
</evidence>
<dbReference type="Gene3D" id="1.10.10.10">
    <property type="entry name" value="Winged helix-like DNA-binding domain superfamily/Winged helix DNA-binding domain"/>
    <property type="match status" value="1"/>
</dbReference>
<dbReference type="Pfam" id="PF03466">
    <property type="entry name" value="LysR_substrate"/>
    <property type="match status" value="1"/>
</dbReference>
<accession>A0A368UEC7</accession>
<dbReference type="Gene3D" id="3.40.190.10">
    <property type="entry name" value="Periplasmic binding protein-like II"/>
    <property type="match status" value="2"/>
</dbReference>
<dbReference type="SUPFAM" id="SSF46785">
    <property type="entry name" value="Winged helix' DNA-binding domain"/>
    <property type="match status" value="1"/>
</dbReference>
<evidence type="ECO:0000256" key="2">
    <source>
        <dbReference type="ARBA" id="ARBA00023015"/>
    </source>
</evidence>
<protein>
    <submittedName>
        <fullName evidence="6">LysR family transcriptional regulator</fullName>
    </submittedName>
</protein>
<dbReference type="Pfam" id="PF00126">
    <property type="entry name" value="HTH_1"/>
    <property type="match status" value="1"/>
</dbReference>
<sequence length="296" mass="33183">MDIRVLNYFVTIVQTKSISNAADALHVTQPTLSRQIKELEDELDTILFHRGSREIQLTDDGQYLYNRAIDILALVEKTKHNIRKSDGLAGDIYIGAAESPSLDIVARAIKTLTEQYPDIRVHIRSGNADDILEQLNKGVYDLGITIGSYDIKKYNHLALDNRDRWGVLVPKGHPLTKIKKPILTDALAYPLIISAQTSTEPSALAGLGDYRIVATYNLLYNASLLVKAGVGIALCLGNIIDTSYPDSDLTFVPFTENNHDTLQILWKKQNTLSPSTKQFLKIMREEIEDNNIFHHK</sequence>
<comment type="similarity">
    <text evidence="1">Belongs to the LysR transcriptional regulatory family.</text>
</comment>
<evidence type="ECO:0000256" key="1">
    <source>
        <dbReference type="ARBA" id="ARBA00009437"/>
    </source>
</evidence>
<name>A0A368UEC7_9STRE</name>
<keyword evidence="3" id="KW-0238">DNA-binding</keyword>
<evidence type="ECO:0000313" key="7">
    <source>
        <dbReference type="Proteomes" id="UP000253215"/>
    </source>
</evidence>
<dbReference type="PANTHER" id="PTHR30419">
    <property type="entry name" value="HTH-TYPE TRANSCRIPTIONAL REGULATOR YBHD"/>
    <property type="match status" value="1"/>
</dbReference>
<evidence type="ECO:0000256" key="4">
    <source>
        <dbReference type="ARBA" id="ARBA00023163"/>
    </source>
</evidence>
<dbReference type="SUPFAM" id="SSF53850">
    <property type="entry name" value="Periplasmic binding protein-like II"/>
    <property type="match status" value="1"/>
</dbReference>
<dbReference type="EMBL" id="NETH01000014">
    <property type="protein sequence ID" value="RCW17241.1"/>
    <property type="molecule type" value="Genomic_DNA"/>
</dbReference>
<dbReference type="GO" id="GO:0003700">
    <property type="term" value="F:DNA-binding transcription factor activity"/>
    <property type="evidence" value="ECO:0007669"/>
    <property type="project" value="InterPro"/>
</dbReference>
<evidence type="ECO:0000256" key="3">
    <source>
        <dbReference type="ARBA" id="ARBA00023125"/>
    </source>
</evidence>
<organism evidence="6 7">
    <name type="scientific">Streptococcus gallolyticus</name>
    <dbReference type="NCBI Taxonomy" id="315405"/>
    <lineage>
        <taxon>Bacteria</taxon>
        <taxon>Bacillati</taxon>
        <taxon>Bacillota</taxon>
        <taxon>Bacilli</taxon>
        <taxon>Lactobacillales</taxon>
        <taxon>Streptococcaceae</taxon>
        <taxon>Streptococcus</taxon>
    </lineage>
</organism>
<feature type="domain" description="HTH lysR-type" evidence="5">
    <location>
        <begin position="1"/>
        <end position="58"/>
    </location>
</feature>
<dbReference type="PRINTS" id="PR00039">
    <property type="entry name" value="HTHLYSR"/>
</dbReference>
<dbReference type="InterPro" id="IPR005119">
    <property type="entry name" value="LysR_subst-bd"/>
</dbReference>
<dbReference type="PROSITE" id="PS50931">
    <property type="entry name" value="HTH_LYSR"/>
    <property type="match status" value="1"/>
</dbReference>
<reference evidence="6 7" key="1">
    <citation type="journal article" date="2018" name="Sci. Rep.">
        <title>Network-guided genomic and metagenomic analysis of the faecal microbiota of the critically endangered kakapo.</title>
        <authorList>
            <person name="Waite D.W."/>
            <person name="Dsouza M."/>
            <person name="Sekiguchi Y."/>
            <person name="Hugenholtz P."/>
            <person name="Taylor M.W."/>
        </authorList>
    </citation>
    <scope>NUCLEOTIDE SEQUENCE [LARGE SCALE GENOMIC DNA]</scope>
    <source>
        <strain evidence="6 7">BI02</strain>
    </source>
</reference>
<dbReference type="CDD" id="cd05466">
    <property type="entry name" value="PBP2_LTTR_substrate"/>
    <property type="match status" value="1"/>
</dbReference>
<dbReference type="InterPro" id="IPR036388">
    <property type="entry name" value="WH-like_DNA-bd_sf"/>
</dbReference>